<dbReference type="RefSeq" id="WP_073165995.1">
    <property type="nucleotide sequence ID" value="NZ_FQZE01000004.1"/>
</dbReference>
<feature type="transmembrane region" description="Helical" evidence="1">
    <location>
        <begin position="56"/>
        <end position="75"/>
    </location>
</feature>
<dbReference type="InterPro" id="IPR006008">
    <property type="entry name" value="YciB"/>
</dbReference>
<dbReference type="GO" id="GO:0016020">
    <property type="term" value="C:membrane"/>
    <property type="evidence" value="ECO:0007669"/>
    <property type="project" value="InterPro"/>
</dbReference>
<name>A0A1M6D2Q7_9BACT</name>
<dbReference type="InterPro" id="IPR015797">
    <property type="entry name" value="NUDIX_hydrolase-like_dom_sf"/>
</dbReference>
<reference evidence="3 4" key="1">
    <citation type="submission" date="2016-11" db="EMBL/GenBank/DDBJ databases">
        <authorList>
            <person name="Jaros S."/>
            <person name="Januszkiewicz K."/>
            <person name="Wedrychowicz H."/>
        </authorList>
    </citation>
    <scope>NUCLEOTIDE SEQUENCE [LARGE SCALE GENOMIC DNA]</scope>
    <source>
        <strain evidence="3 4">DSM 27063</strain>
    </source>
</reference>
<proteinExistence type="predicted"/>
<keyword evidence="4" id="KW-1185">Reference proteome</keyword>
<dbReference type="STRING" id="1168035.SAMN05444280_104179"/>
<feature type="transmembrane region" description="Helical" evidence="1">
    <location>
        <begin position="32"/>
        <end position="49"/>
    </location>
</feature>
<keyword evidence="1" id="KW-1133">Transmembrane helix</keyword>
<evidence type="ECO:0000313" key="4">
    <source>
        <dbReference type="Proteomes" id="UP000184050"/>
    </source>
</evidence>
<protein>
    <submittedName>
        <fullName evidence="3">Isopentenyldiphosphate isomerase</fullName>
    </submittedName>
</protein>
<dbReference type="CDD" id="cd04692">
    <property type="entry name" value="NUDIX_Hydrolase"/>
    <property type="match status" value="1"/>
</dbReference>
<sequence length="355" mass="40498">MSRAELLKKLLPGFIPLFVFIAADEIWGTKTGLFVAVGVGVLEMAWVGFKEKKFDKFILFDTLLLVILGGVSVLLENDLFFKLKPGLIELILVAILGVSAFSQLNIIGLMGKRYMKGVQYTEAQLAQMRKSLKSLFYIFAAHTLLVFYATFFMSKEAWAFISGGLFYILFAVYFFYEFLNQKTKLKKAENEEWVPLVDEKGKITGQAPRSQVHNGSKMLHPVVHMHVINPRRAILLQKRPHSKLIQPGKWDTAVGGHISAGETLEKALEKEAFEEIGLKGFSASLKKVYKWESEVEAELVYFFVTQDFKNYRVHSDEVEEARFWTPGQIEKLLGKGVFTPNFEYEFQLLKDARLI</sequence>
<evidence type="ECO:0000256" key="1">
    <source>
        <dbReference type="SAM" id="Phobius"/>
    </source>
</evidence>
<accession>A0A1M6D2Q7</accession>
<feature type="transmembrane region" description="Helical" evidence="1">
    <location>
        <begin position="87"/>
        <end position="111"/>
    </location>
</feature>
<dbReference type="InterPro" id="IPR000086">
    <property type="entry name" value="NUDIX_hydrolase_dom"/>
</dbReference>
<dbReference type="SUPFAM" id="SSF55811">
    <property type="entry name" value="Nudix"/>
    <property type="match status" value="1"/>
</dbReference>
<organism evidence="3 4">
    <name type="scientific">Tangfeifania diversioriginum</name>
    <dbReference type="NCBI Taxonomy" id="1168035"/>
    <lineage>
        <taxon>Bacteria</taxon>
        <taxon>Pseudomonadati</taxon>
        <taxon>Bacteroidota</taxon>
        <taxon>Bacteroidia</taxon>
        <taxon>Marinilabiliales</taxon>
        <taxon>Prolixibacteraceae</taxon>
        <taxon>Tangfeifania</taxon>
    </lineage>
</organism>
<dbReference type="Pfam" id="PF00293">
    <property type="entry name" value="NUDIX"/>
    <property type="match status" value="1"/>
</dbReference>
<dbReference type="Proteomes" id="UP000184050">
    <property type="component" value="Unassembled WGS sequence"/>
</dbReference>
<dbReference type="AlphaFoldDB" id="A0A1M6D2Q7"/>
<keyword evidence="3" id="KW-0413">Isomerase</keyword>
<feature type="domain" description="Nudix hydrolase" evidence="2">
    <location>
        <begin position="218"/>
        <end position="352"/>
    </location>
</feature>
<keyword evidence="1" id="KW-0472">Membrane</keyword>
<dbReference type="Pfam" id="PF04279">
    <property type="entry name" value="IspA"/>
    <property type="match status" value="1"/>
</dbReference>
<keyword evidence="1" id="KW-0812">Transmembrane</keyword>
<evidence type="ECO:0000313" key="3">
    <source>
        <dbReference type="EMBL" id="SHI67526.1"/>
    </source>
</evidence>
<feature type="transmembrane region" description="Helical" evidence="1">
    <location>
        <begin position="157"/>
        <end position="176"/>
    </location>
</feature>
<feature type="transmembrane region" description="Helical" evidence="1">
    <location>
        <begin position="132"/>
        <end position="151"/>
    </location>
</feature>
<evidence type="ECO:0000259" key="2">
    <source>
        <dbReference type="PROSITE" id="PS51462"/>
    </source>
</evidence>
<dbReference type="PANTHER" id="PTHR10885">
    <property type="entry name" value="ISOPENTENYL-DIPHOSPHATE DELTA-ISOMERASE"/>
    <property type="match status" value="1"/>
</dbReference>
<dbReference type="Gene3D" id="3.90.79.10">
    <property type="entry name" value="Nucleoside Triphosphate Pyrophosphohydrolase"/>
    <property type="match status" value="1"/>
</dbReference>
<dbReference type="EMBL" id="FQZE01000004">
    <property type="protein sequence ID" value="SHI67526.1"/>
    <property type="molecule type" value="Genomic_DNA"/>
</dbReference>
<dbReference type="PANTHER" id="PTHR10885:SF0">
    <property type="entry name" value="ISOPENTENYL-DIPHOSPHATE DELTA-ISOMERASE"/>
    <property type="match status" value="1"/>
</dbReference>
<dbReference type="PROSITE" id="PS51462">
    <property type="entry name" value="NUDIX"/>
    <property type="match status" value="1"/>
</dbReference>
<gene>
    <name evidence="3" type="ORF">SAMN05444280_104179</name>
</gene>
<dbReference type="GO" id="GO:0016853">
    <property type="term" value="F:isomerase activity"/>
    <property type="evidence" value="ECO:0007669"/>
    <property type="project" value="UniProtKB-KW"/>
</dbReference>